<reference evidence="3" key="1">
    <citation type="submission" date="2022-08" db="EMBL/GenBank/DDBJ databases">
        <title>Novel sulfate-reducing endosymbionts in the free-living metamonad Anaeramoeba.</title>
        <authorList>
            <person name="Jerlstrom-Hultqvist J."/>
            <person name="Cepicka I."/>
            <person name="Gallot-Lavallee L."/>
            <person name="Salas-Leiva D."/>
            <person name="Curtis B.A."/>
            <person name="Zahonova K."/>
            <person name="Pipaliya S."/>
            <person name="Dacks J."/>
            <person name="Roger A.J."/>
        </authorList>
    </citation>
    <scope>NUCLEOTIDE SEQUENCE</scope>
    <source>
        <strain evidence="3">Schooner1</strain>
    </source>
</reference>
<dbReference type="AlphaFoldDB" id="A0AAV7ZWJ3"/>
<feature type="region of interest" description="Disordered" evidence="1">
    <location>
        <begin position="1"/>
        <end position="29"/>
    </location>
</feature>
<evidence type="ECO:0000313" key="4">
    <source>
        <dbReference type="Proteomes" id="UP001146793"/>
    </source>
</evidence>
<sequence length="132" mass="15197">MIPTPLHQTTPQSSLEPGTLSFSNKNETSNIENEDDFLKIFLRSQTIILQTNNQKIPIEETEPFVPQFIFGLSKGSDYKKKTNKRISKLKKQPQTQQGDDQCLNQIRFCEKASEISEPILHPSFKKDNLFEL</sequence>
<keyword evidence="5" id="KW-1185">Reference proteome</keyword>
<reference evidence="2" key="2">
    <citation type="submission" date="2022-08" db="EMBL/GenBank/DDBJ databases">
        <title>Novel sulphate-reducing endosymbionts in the free-living metamonad Anaeramoeba.</title>
        <authorList>
            <person name="Jerlstrom-Hultqvist J."/>
            <person name="Cepicka I."/>
            <person name="Gallot-Lavallee L."/>
            <person name="Salas-Leiva D."/>
            <person name="Curtis B.A."/>
            <person name="Zahonova K."/>
            <person name="Pipaliya S."/>
            <person name="Dacks J."/>
            <person name="Roger A.J."/>
        </authorList>
    </citation>
    <scope>NUCLEOTIDE SEQUENCE</scope>
    <source>
        <strain evidence="2">Busselton2</strain>
    </source>
</reference>
<evidence type="ECO:0000313" key="3">
    <source>
        <dbReference type="EMBL" id="KAJ6236127.1"/>
    </source>
</evidence>
<dbReference type="EMBL" id="JANTQA010000023">
    <property type="protein sequence ID" value="KAJ3444872.1"/>
    <property type="molecule type" value="Genomic_DNA"/>
</dbReference>
<dbReference type="Proteomes" id="UP001146793">
    <property type="component" value="Unassembled WGS sequence"/>
</dbReference>
<accession>A0AAV7ZWJ3</accession>
<proteinExistence type="predicted"/>
<protein>
    <submittedName>
        <fullName evidence="2">Uncharacterized protein</fullName>
    </submittedName>
</protein>
<dbReference type="EMBL" id="JAOAOG010000248">
    <property type="protein sequence ID" value="KAJ6236127.1"/>
    <property type="molecule type" value="Genomic_DNA"/>
</dbReference>
<organism evidence="2 4">
    <name type="scientific">Anaeramoeba flamelloides</name>
    <dbReference type="NCBI Taxonomy" id="1746091"/>
    <lineage>
        <taxon>Eukaryota</taxon>
        <taxon>Metamonada</taxon>
        <taxon>Anaeramoebidae</taxon>
        <taxon>Anaeramoeba</taxon>
    </lineage>
</organism>
<gene>
    <name evidence="2" type="ORF">M0812_10733</name>
    <name evidence="3" type="ORF">M0813_28160</name>
</gene>
<name>A0AAV7ZWJ3_9EUKA</name>
<evidence type="ECO:0000313" key="5">
    <source>
        <dbReference type="Proteomes" id="UP001150062"/>
    </source>
</evidence>
<evidence type="ECO:0000256" key="1">
    <source>
        <dbReference type="SAM" id="MobiDB-lite"/>
    </source>
</evidence>
<dbReference type="Proteomes" id="UP001150062">
    <property type="component" value="Unassembled WGS sequence"/>
</dbReference>
<comment type="caution">
    <text evidence="2">The sequence shown here is derived from an EMBL/GenBank/DDBJ whole genome shotgun (WGS) entry which is preliminary data.</text>
</comment>
<evidence type="ECO:0000313" key="2">
    <source>
        <dbReference type="EMBL" id="KAJ3444872.1"/>
    </source>
</evidence>